<evidence type="ECO:0008006" key="3">
    <source>
        <dbReference type="Google" id="ProtNLM"/>
    </source>
</evidence>
<dbReference type="SUPFAM" id="SSF109604">
    <property type="entry name" value="HD-domain/PDEase-like"/>
    <property type="match status" value="1"/>
</dbReference>
<evidence type="ECO:0000313" key="1">
    <source>
        <dbReference type="EMBL" id="MBT0771746.1"/>
    </source>
</evidence>
<organism evidence="1 2">
    <name type="scientific">Kineosporia corallincola</name>
    <dbReference type="NCBI Taxonomy" id="2835133"/>
    <lineage>
        <taxon>Bacteria</taxon>
        <taxon>Bacillati</taxon>
        <taxon>Actinomycetota</taxon>
        <taxon>Actinomycetes</taxon>
        <taxon>Kineosporiales</taxon>
        <taxon>Kineosporiaceae</taxon>
        <taxon>Kineosporia</taxon>
    </lineage>
</organism>
<reference evidence="1 2" key="1">
    <citation type="submission" date="2021-05" db="EMBL/GenBank/DDBJ databases">
        <title>Kineosporia and Streptomyces sp. nov. two new marine actinobacteria isolated from Coral.</title>
        <authorList>
            <person name="Buangrab K."/>
            <person name="Sutthacheep M."/>
            <person name="Yeemin T."/>
            <person name="Harunari E."/>
            <person name="Igarashi Y."/>
            <person name="Kanchanasin P."/>
            <person name="Tanasupawat S."/>
            <person name="Phongsopitanun W."/>
        </authorList>
    </citation>
    <scope>NUCLEOTIDE SEQUENCE [LARGE SCALE GENOMIC DNA]</scope>
    <source>
        <strain evidence="1 2">J2-2</strain>
    </source>
</reference>
<comment type="caution">
    <text evidence="1">The sequence shown here is derived from an EMBL/GenBank/DDBJ whole genome shotgun (WGS) entry which is preliminary data.</text>
</comment>
<gene>
    <name evidence="1" type="ORF">KIH74_22590</name>
</gene>
<sequence>MDNDDALSEIAWNLAARAHHGQLDKQGRGYFDNHLCPVAALLRPYGAYVEAAGYLHDILEDTATRVGDLRRAGIPYEVTRAVIAVTRRPGEEYTDLIERARLDPIGRLVKLADNWVNLTGLAGIEDEATRERLRRKYVAARERLEFK</sequence>
<dbReference type="EMBL" id="JAHBAY010000010">
    <property type="protein sequence ID" value="MBT0771746.1"/>
    <property type="molecule type" value="Genomic_DNA"/>
</dbReference>
<dbReference type="RefSeq" id="WP_214158117.1">
    <property type="nucleotide sequence ID" value="NZ_JAHBAY010000010.1"/>
</dbReference>
<dbReference type="Gene3D" id="1.10.3210.10">
    <property type="entry name" value="Hypothetical protein af1432"/>
    <property type="match status" value="1"/>
</dbReference>
<accession>A0ABS5TNG8</accession>
<name>A0ABS5TNG8_9ACTN</name>
<protein>
    <recommendedName>
        <fullName evidence="3">HD domain-containing protein</fullName>
    </recommendedName>
</protein>
<evidence type="ECO:0000313" key="2">
    <source>
        <dbReference type="Proteomes" id="UP001197247"/>
    </source>
</evidence>
<dbReference type="Proteomes" id="UP001197247">
    <property type="component" value="Unassembled WGS sequence"/>
</dbReference>
<proteinExistence type="predicted"/>
<keyword evidence="2" id="KW-1185">Reference proteome</keyword>